<feature type="repeat" description="WD" evidence="3">
    <location>
        <begin position="330"/>
        <end position="364"/>
    </location>
</feature>
<dbReference type="Pfam" id="PF00400">
    <property type="entry name" value="WD40"/>
    <property type="match status" value="7"/>
</dbReference>
<dbReference type="Proteomes" id="UP001501009">
    <property type="component" value="Unassembled WGS sequence"/>
</dbReference>
<organism evidence="5 6">
    <name type="scientific">Streptomyces coacervatus</name>
    <dbReference type="NCBI Taxonomy" id="647381"/>
    <lineage>
        <taxon>Bacteria</taxon>
        <taxon>Bacillati</taxon>
        <taxon>Actinomycetota</taxon>
        <taxon>Actinomycetes</taxon>
        <taxon>Kitasatosporales</taxon>
        <taxon>Streptomycetaceae</taxon>
        <taxon>Streptomyces</taxon>
    </lineage>
</organism>
<evidence type="ECO:0000256" key="3">
    <source>
        <dbReference type="PROSITE-ProRule" id="PRU00221"/>
    </source>
</evidence>
<keyword evidence="2" id="KW-0677">Repeat</keyword>
<dbReference type="InterPro" id="IPR015943">
    <property type="entry name" value="WD40/YVTN_repeat-like_dom_sf"/>
</dbReference>
<evidence type="ECO:0000313" key="6">
    <source>
        <dbReference type="Proteomes" id="UP001501009"/>
    </source>
</evidence>
<dbReference type="PROSITE" id="PS50082">
    <property type="entry name" value="WD_REPEATS_2"/>
    <property type="match status" value="4"/>
</dbReference>
<feature type="repeat" description="WD" evidence="3">
    <location>
        <begin position="286"/>
        <end position="327"/>
    </location>
</feature>
<accession>A0ABP7J9L3</accession>
<keyword evidence="1 3" id="KW-0853">WD repeat</keyword>
<dbReference type="PRINTS" id="PR00320">
    <property type="entry name" value="GPROTEINBRPT"/>
</dbReference>
<dbReference type="InterPro" id="IPR001680">
    <property type="entry name" value="WD40_rpt"/>
</dbReference>
<evidence type="ECO:0000256" key="1">
    <source>
        <dbReference type="ARBA" id="ARBA00022574"/>
    </source>
</evidence>
<dbReference type="Gene3D" id="2.130.10.10">
    <property type="entry name" value="YVTN repeat-like/Quinoprotein amine dehydrogenase"/>
    <property type="match status" value="3"/>
</dbReference>
<evidence type="ECO:0000313" key="5">
    <source>
        <dbReference type="EMBL" id="GAA3838378.1"/>
    </source>
</evidence>
<dbReference type="PROSITE" id="PS50294">
    <property type="entry name" value="WD_REPEATS_REGION"/>
    <property type="match status" value="3"/>
</dbReference>
<gene>
    <name evidence="5" type="ORF">GCM10022403_083580</name>
</gene>
<dbReference type="RefSeq" id="WP_275777293.1">
    <property type="nucleotide sequence ID" value="NZ_BAABDE010000034.1"/>
</dbReference>
<feature type="region of interest" description="Disordered" evidence="4">
    <location>
        <begin position="1"/>
        <end position="32"/>
    </location>
</feature>
<dbReference type="PANTHER" id="PTHR44129">
    <property type="entry name" value="WD REPEAT-CONTAINING PROTEIN POP1"/>
    <property type="match status" value="1"/>
</dbReference>
<evidence type="ECO:0000256" key="2">
    <source>
        <dbReference type="ARBA" id="ARBA00022737"/>
    </source>
</evidence>
<reference evidence="6" key="1">
    <citation type="journal article" date="2019" name="Int. J. Syst. Evol. Microbiol.">
        <title>The Global Catalogue of Microorganisms (GCM) 10K type strain sequencing project: providing services to taxonomists for standard genome sequencing and annotation.</title>
        <authorList>
            <consortium name="The Broad Institute Genomics Platform"/>
            <consortium name="The Broad Institute Genome Sequencing Center for Infectious Disease"/>
            <person name="Wu L."/>
            <person name="Ma J."/>
        </authorList>
    </citation>
    <scope>NUCLEOTIDE SEQUENCE [LARGE SCALE GENOMIC DNA]</scope>
    <source>
        <strain evidence="6">JCM 17138</strain>
    </source>
</reference>
<name>A0ABP7J9L3_9ACTN</name>
<dbReference type="PROSITE" id="PS00678">
    <property type="entry name" value="WD_REPEATS_1"/>
    <property type="match status" value="2"/>
</dbReference>
<feature type="compositionally biased region" description="Pro residues" evidence="4">
    <location>
        <begin position="20"/>
        <end position="29"/>
    </location>
</feature>
<dbReference type="InterPro" id="IPR020472">
    <property type="entry name" value="WD40_PAC1"/>
</dbReference>
<dbReference type="InterPro" id="IPR050349">
    <property type="entry name" value="WD_LIS1/nudF_dynein_reg"/>
</dbReference>
<dbReference type="SUPFAM" id="SSF50978">
    <property type="entry name" value="WD40 repeat-like"/>
    <property type="match status" value="1"/>
</dbReference>
<evidence type="ECO:0000256" key="4">
    <source>
        <dbReference type="SAM" id="MobiDB-lite"/>
    </source>
</evidence>
<protein>
    <recommendedName>
        <fullName evidence="7">WD40 repeat domain-containing protein</fullName>
    </recommendedName>
</protein>
<dbReference type="EMBL" id="BAABDE010000034">
    <property type="protein sequence ID" value="GAA3838378.1"/>
    <property type="molecule type" value="Genomic_DNA"/>
</dbReference>
<proteinExistence type="predicted"/>
<keyword evidence="6" id="KW-1185">Reference proteome</keyword>
<dbReference type="InterPro" id="IPR019775">
    <property type="entry name" value="WD40_repeat_CS"/>
</dbReference>
<dbReference type="SMART" id="SM00320">
    <property type="entry name" value="WD40"/>
    <property type="match status" value="7"/>
</dbReference>
<feature type="repeat" description="WD" evidence="3">
    <location>
        <begin position="243"/>
        <end position="284"/>
    </location>
</feature>
<evidence type="ECO:0008006" key="7">
    <source>
        <dbReference type="Google" id="ProtNLM"/>
    </source>
</evidence>
<sequence length="364" mass="37714">MDSTEPAKTDTPATSVGGTPPQPGRPPTGPRAKVRRRTLLLAALGLTAVTVTFAEIESRAGDDEPRKIVFTVPDGHARSVAFSPDGKTLVAGLSGVRGINSTLRSWNLAKGAATTPWPHQVEDVTKLAFSPDGRTLAVAGTLQVSLWNVAKPTGVALPIPTLDLAFAPNGKTMATGGRDGVARLWDLATGTVTDTLTPEGMTVVNAVAFSANGYILATGGDDRSDSPVRLWDLLDPLGDATLELPHGHGFKPLAFSPVGDLLATGGADGTVRVWETPETDTAVATLTGHTGPVTAVAFSPDGDTLATGSDDRTVRLWDTSSLDVVPVDTLTGQTDKVTSVAFSPDGRTVASGSLDGTVRLWPNR</sequence>
<comment type="caution">
    <text evidence="5">The sequence shown here is derived from an EMBL/GenBank/DDBJ whole genome shotgun (WGS) entry which is preliminary data.</text>
</comment>
<dbReference type="InterPro" id="IPR036322">
    <property type="entry name" value="WD40_repeat_dom_sf"/>
</dbReference>
<feature type="repeat" description="WD" evidence="3">
    <location>
        <begin position="164"/>
        <end position="195"/>
    </location>
</feature>
<dbReference type="CDD" id="cd00200">
    <property type="entry name" value="WD40"/>
    <property type="match status" value="1"/>
</dbReference>